<dbReference type="EMBL" id="HG992338">
    <property type="protein sequence ID" value="CAE6732822.1"/>
    <property type="molecule type" value="Genomic_DNA"/>
</dbReference>
<proteinExistence type="predicted"/>
<keyword evidence="2" id="KW-1185">Reference proteome</keyword>
<protein>
    <submittedName>
        <fullName evidence="1">Uncharacterized protein</fullName>
    </submittedName>
</protein>
<name>A0ABM8R4Z1_9XANT</name>
<organism evidence="1 2">
    <name type="scientific">Xanthomonas arboricola pv. corylina</name>
    <dbReference type="NCBI Taxonomy" id="487821"/>
    <lineage>
        <taxon>Bacteria</taxon>
        <taxon>Pseudomonadati</taxon>
        <taxon>Pseudomonadota</taxon>
        <taxon>Gammaproteobacteria</taxon>
        <taxon>Lysobacterales</taxon>
        <taxon>Lysobacteraceae</taxon>
        <taxon>Xanthomonas</taxon>
    </lineage>
</organism>
<dbReference type="Proteomes" id="UP000835287">
    <property type="component" value="Chromosome"/>
</dbReference>
<evidence type="ECO:0000313" key="1">
    <source>
        <dbReference type="EMBL" id="CAE6732822.1"/>
    </source>
</evidence>
<gene>
    <name evidence="1" type="ORF">XAC301_12310</name>
</gene>
<reference evidence="1 2" key="1">
    <citation type="submission" date="2021-02" db="EMBL/GenBank/DDBJ databases">
        <authorList>
            <person name="Pothier F. J."/>
        </authorList>
    </citation>
    <scope>NUCLEOTIDE SEQUENCE [LARGE SCALE GENOMIC DNA]</scope>
    <source>
        <strain evidence="1 2">301</strain>
    </source>
</reference>
<evidence type="ECO:0000313" key="2">
    <source>
        <dbReference type="Proteomes" id="UP000835287"/>
    </source>
</evidence>
<accession>A0ABM8R4Z1</accession>
<dbReference type="EMBL" id="HG992338">
    <property type="protein sequence ID" value="CAE6732796.1"/>
    <property type="molecule type" value="Genomic_DNA"/>
</dbReference>
<sequence>MTLRVGCPEKVLAALYLDFCLHSLQCFLIWSQYKMLTLETQLFAMRAPAYVIKDRHISML</sequence>